<evidence type="ECO:0000313" key="6">
    <source>
        <dbReference type="EMBL" id="GBG30311.1"/>
    </source>
</evidence>
<feature type="compositionally biased region" description="Basic residues" evidence="4">
    <location>
        <begin position="123"/>
        <end position="133"/>
    </location>
</feature>
<feature type="compositionally biased region" description="Basic residues" evidence="4">
    <location>
        <begin position="234"/>
        <end position="244"/>
    </location>
</feature>
<feature type="compositionally biased region" description="Acidic residues" evidence="4">
    <location>
        <begin position="253"/>
        <end position="320"/>
    </location>
</feature>
<protein>
    <submittedName>
        <fullName evidence="6">Cysteine and glycine-rich protein 3</fullName>
    </submittedName>
</protein>
<keyword evidence="3" id="KW-0440">LIM domain</keyword>
<feature type="compositionally biased region" description="Acidic residues" evidence="4">
    <location>
        <begin position="45"/>
        <end position="61"/>
    </location>
</feature>
<feature type="compositionally biased region" description="Polar residues" evidence="4">
    <location>
        <begin position="34"/>
        <end position="43"/>
    </location>
</feature>
<gene>
    <name evidence="6" type="ORF">FCC1311_065302</name>
</gene>
<feature type="region of interest" description="Disordered" evidence="4">
    <location>
        <begin position="22"/>
        <end position="326"/>
    </location>
</feature>
<dbReference type="InterPro" id="IPR001781">
    <property type="entry name" value="Znf_LIM"/>
</dbReference>
<organism evidence="6 7">
    <name type="scientific">Hondaea fermentalgiana</name>
    <dbReference type="NCBI Taxonomy" id="2315210"/>
    <lineage>
        <taxon>Eukaryota</taxon>
        <taxon>Sar</taxon>
        <taxon>Stramenopiles</taxon>
        <taxon>Bigyra</taxon>
        <taxon>Labyrinthulomycetes</taxon>
        <taxon>Thraustochytrida</taxon>
        <taxon>Thraustochytriidae</taxon>
        <taxon>Hondaea</taxon>
    </lineage>
</organism>
<feature type="compositionally biased region" description="Low complexity" evidence="4">
    <location>
        <begin position="798"/>
        <end position="810"/>
    </location>
</feature>
<keyword evidence="7" id="KW-1185">Reference proteome</keyword>
<sequence>MDDVETLPPGKDKFAAFLNKAGANNSDREDSLAVIQQTRASSNDEYYEEDDEADMPDETDDAYLRGNVNRSSGKRKPSRHGSETMVEQPVVDSDAESEAGIAEENEIAPEQSASVASRLSQRLVKRISRRLSSKRSSPSRASLEAQERALADHQEEEEEEGEGEGEVTTDDVQVDEAQTDEAAQESEIAERAPPPRAGRVRRLSAQWEAGAFNSGAVVQEPPASDQSEPIMQRIAKRFSRRSSRKSASLVGLEDAEETPDADFYPADEDGEEEGVDEENDGEQDAAFEPEPECDDFVEEDEDEVVKESEEDADQADDASAPEERRGSAVQNLISLFVSGAVNTKTKPEKRSSLTALRKARTLSRHAAPPAKLLHRATPHDEFKLSLGPNRGDRHETDEDSADDADALAAAAADDVEDAERESGTESENDDAESESGKSQRSSNASEASDSDRKARFTLRLDRIRSMNLSPSCPVCDKPVYRMEKLSDSRDRAFHYYCLKCEDCPKNLSGEVVHVIEGDEKGRTGGRVVLCATHYHLRENGQSELVKGWRPDTSGINYGGKYENDPERARKAVSRTLGASLGRKPVCTRCGGEIMLSDKDFIVNGLERFHMKCPEQNSMKHTPRHYVQAAPERLPLVFSGFADGKIGVSFLLRLESEDAKEHALVQHRLAPATLRYVPDETALSSTSKSVRVSNEFFSISDRKHTFTEDSHPLSGKPSYCEYDEETNLVLAQHYKVEAGVVHGLNAAFRYSYDENTGRATVEALVAELTFELIDQEGYTGADAEYLHTTKPSKRKSSKRSSSSRDAPDSASLLLKDDFAERMRATY</sequence>
<dbReference type="AlphaFoldDB" id="A0A2R5GPP5"/>
<evidence type="ECO:0000256" key="3">
    <source>
        <dbReference type="PROSITE-ProRule" id="PRU00125"/>
    </source>
</evidence>
<name>A0A2R5GPP5_9STRA</name>
<feature type="compositionally biased region" description="Low complexity" evidence="4">
    <location>
        <begin position="134"/>
        <end position="143"/>
    </location>
</feature>
<evidence type="ECO:0000256" key="4">
    <source>
        <dbReference type="SAM" id="MobiDB-lite"/>
    </source>
</evidence>
<feature type="region of interest" description="Disordered" evidence="4">
    <location>
        <begin position="786"/>
        <end position="811"/>
    </location>
</feature>
<feature type="compositionally biased region" description="Acidic residues" evidence="4">
    <location>
        <begin position="154"/>
        <end position="184"/>
    </location>
</feature>
<feature type="domain" description="LIM zinc-binding" evidence="5">
    <location>
        <begin position="470"/>
        <end position="540"/>
    </location>
</feature>
<reference evidence="6 7" key="1">
    <citation type="submission" date="2017-12" db="EMBL/GenBank/DDBJ databases">
        <title>Sequencing, de novo assembly and annotation of complete genome of a new Thraustochytrid species, strain FCC1311.</title>
        <authorList>
            <person name="Sedici K."/>
            <person name="Godart F."/>
            <person name="Aiese Cigliano R."/>
            <person name="Sanseverino W."/>
            <person name="Barakat M."/>
            <person name="Ortet P."/>
            <person name="Marechal E."/>
            <person name="Cagnac O."/>
            <person name="Amato A."/>
        </authorList>
    </citation>
    <scope>NUCLEOTIDE SEQUENCE [LARGE SCALE GENOMIC DNA]</scope>
</reference>
<feature type="compositionally biased region" description="Acidic residues" evidence="4">
    <location>
        <begin position="93"/>
        <end position="107"/>
    </location>
</feature>
<evidence type="ECO:0000256" key="1">
    <source>
        <dbReference type="ARBA" id="ARBA00022723"/>
    </source>
</evidence>
<feature type="region of interest" description="Disordered" evidence="4">
    <location>
        <begin position="341"/>
        <end position="453"/>
    </location>
</feature>
<proteinExistence type="predicted"/>
<feature type="compositionally biased region" description="Polar residues" evidence="4">
    <location>
        <begin position="436"/>
        <end position="447"/>
    </location>
</feature>
<keyword evidence="2 3" id="KW-0862">Zinc</keyword>
<dbReference type="InParanoid" id="A0A2R5GPP5"/>
<dbReference type="Gene3D" id="2.10.110.10">
    <property type="entry name" value="Cysteine Rich Protein"/>
    <property type="match status" value="1"/>
</dbReference>
<accession>A0A2R5GPP5</accession>
<dbReference type="PROSITE" id="PS50023">
    <property type="entry name" value="LIM_DOMAIN_2"/>
    <property type="match status" value="1"/>
</dbReference>
<comment type="caution">
    <text evidence="6">The sequence shown here is derived from an EMBL/GenBank/DDBJ whole genome shotgun (WGS) entry which is preliminary data.</text>
</comment>
<keyword evidence="1 3" id="KW-0479">Metal-binding</keyword>
<evidence type="ECO:0000256" key="2">
    <source>
        <dbReference type="ARBA" id="ARBA00022833"/>
    </source>
</evidence>
<dbReference type="PROSITE" id="PS00478">
    <property type="entry name" value="LIM_DOMAIN_1"/>
    <property type="match status" value="1"/>
</dbReference>
<evidence type="ECO:0000313" key="7">
    <source>
        <dbReference type="Proteomes" id="UP000241890"/>
    </source>
</evidence>
<dbReference type="Proteomes" id="UP000241890">
    <property type="component" value="Unassembled WGS sequence"/>
</dbReference>
<dbReference type="EMBL" id="BEYU01000074">
    <property type="protein sequence ID" value="GBG30311.1"/>
    <property type="molecule type" value="Genomic_DNA"/>
</dbReference>
<feature type="compositionally biased region" description="Acidic residues" evidence="4">
    <location>
        <begin position="413"/>
        <end position="433"/>
    </location>
</feature>
<dbReference type="Pfam" id="PF00412">
    <property type="entry name" value="LIM"/>
    <property type="match status" value="1"/>
</dbReference>
<dbReference type="GO" id="GO:0046872">
    <property type="term" value="F:metal ion binding"/>
    <property type="evidence" value="ECO:0007669"/>
    <property type="project" value="UniProtKB-KW"/>
</dbReference>
<feature type="compositionally biased region" description="Polar residues" evidence="4">
    <location>
        <begin position="111"/>
        <end position="120"/>
    </location>
</feature>
<evidence type="ECO:0000259" key="5">
    <source>
        <dbReference type="PROSITE" id="PS50023"/>
    </source>
</evidence>
<dbReference type="SMART" id="SM00132">
    <property type="entry name" value="LIM"/>
    <property type="match status" value="1"/>
</dbReference>